<dbReference type="GO" id="GO:0004791">
    <property type="term" value="F:thioredoxin-disulfide reductase (NADPH) activity"/>
    <property type="evidence" value="ECO:0007669"/>
    <property type="project" value="InterPro"/>
</dbReference>
<proteinExistence type="inferred from homology"/>
<evidence type="ECO:0000259" key="13">
    <source>
        <dbReference type="Pfam" id="PF07992"/>
    </source>
</evidence>
<comment type="cofactor">
    <cofactor evidence="10">
        <name>FAD</name>
        <dbReference type="ChEBI" id="CHEBI:57692"/>
    </cofactor>
    <text evidence="10">Binds 1 FAD per subunit.</text>
</comment>
<keyword evidence="2" id="KW-0285">Flavoprotein</keyword>
<evidence type="ECO:0000256" key="7">
    <source>
        <dbReference type="ARBA" id="ARBA00023157"/>
    </source>
</evidence>
<evidence type="ECO:0000259" key="12">
    <source>
        <dbReference type="Pfam" id="PF02852"/>
    </source>
</evidence>
<dbReference type="Gene3D" id="3.50.50.60">
    <property type="entry name" value="FAD/NAD(P)-binding domain"/>
    <property type="match status" value="1"/>
</dbReference>
<dbReference type="Proteomes" id="UP001230268">
    <property type="component" value="Unassembled WGS sequence"/>
</dbReference>
<dbReference type="AlphaFoldDB" id="A0AAD8LLH6"/>
<sequence length="490" mass="53369">MDIDKYDVAVIGGGPGGLAASREAARFGKRTVLFDFTKPSTQGSTWELGGTCVNVGCTPKKIMHYASLLGHSHHDSVELGWDLTPVSHNWDKLVETVQNYIKELNASCRSSLTANNVTYIKAYAKLIDKNTIEFVDENGTQQISATDVIIAVGQRPIIPNDVKGAKEYAITSDDLFQLKKSPGKTLVVGASLVGMECAGLLTGLGYDVTVSVRSVLLRGFDRQCAEKVGELMEATGTKFIYKIIPREIKKLDDGRLEVAFTNDHIDTFGTVIYATGRMPESTYQELRDIGVELNKYGNIKAVDGKTSVDGIYAVGDIVEGIPTATPIAIKDGELLARRLYGKSTKKLELEYVPLCIYTPFEYGTCGLSEEAAKKRYDDIEVYLSEFTTLELSAVHRNKAEVARADEDDIYMPPTCLTKVICRRDGTIVGIHFVGPNAAGIVQGLSVALRLGAKKQDLDSTIGVHPTDAESFMGLSITKASRESWVSPGRC</sequence>
<evidence type="ECO:0000256" key="3">
    <source>
        <dbReference type="ARBA" id="ARBA00022827"/>
    </source>
</evidence>
<dbReference type="PANTHER" id="PTHR42737:SF2">
    <property type="entry name" value="GLUTATHIONE REDUCTASE"/>
    <property type="match status" value="1"/>
</dbReference>
<keyword evidence="15" id="KW-1185">Reference proteome</keyword>
<dbReference type="InterPro" id="IPR016156">
    <property type="entry name" value="FAD/NAD-linked_Rdtase_dimer_sf"/>
</dbReference>
<keyword evidence="3 10" id="KW-0274">FAD</keyword>
<dbReference type="Pfam" id="PF02852">
    <property type="entry name" value="Pyr_redox_dim"/>
    <property type="match status" value="1"/>
</dbReference>
<keyword evidence="8" id="KW-0676">Redox-active center</keyword>
<dbReference type="GO" id="GO:0034599">
    <property type="term" value="P:cellular response to oxidative stress"/>
    <property type="evidence" value="ECO:0007669"/>
    <property type="project" value="TreeGrafter"/>
</dbReference>
<evidence type="ECO:0000313" key="15">
    <source>
        <dbReference type="Proteomes" id="UP001230268"/>
    </source>
</evidence>
<dbReference type="FunFam" id="3.50.50.60:FF:000012">
    <property type="entry name" value="Thioredoxin reductase 1, cytoplasmic"/>
    <property type="match status" value="1"/>
</dbReference>
<dbReference type="PANTHER" id="PTHR42737">
    <property type="entry name" value="GLUTATHIONE REDUCTASE"/>
    <property type="match status" value="1"/>
</dbReference>
<evidence type="ECO:0000256" key="9">
    <source>
        <dbReference type="PIRSR" id="PIRSR000350-2"/>
    </source>
</evidence>
<dbReference type="GO" id="GO:0050660">
    <property type="term" value="F:flavin adenine dinucleotide binding"/>
    <property type="evidence" value="ECO:0007669"/>
    <property type="project" value="InterPro"/>
</dbReference>
<dbReference type="PRINTS" id="PR00411">
    <property type="entry name" value="PNDRDTASEI"/>
</dbReference>
<organism evidence="14 15">
    <name type="scientific">Babesia gibsoni</name>
    <dbReference type="NCBI Taxonomy" id="33632"/>
    <lineage>
        <taxon>Eukaryota</taxon>
        <taxon>Sar</taxon>
        <taxon>Alveolata</taxon>
        <taxon>Apicomplexa</taxon>
        <taxon>Aconoidasida</taxon>
        <taxon>Piroplasmida</taxon>
        <taxon>Babesiidae</taxon>
        <taxon>Babesia</taxon>
    </lineage>
</organism>
<comment type="similarity">
    <text evidence="1">Belongs to the class-I pyridine nucleotide-disulfide oxidoreductase family.</text>
</comment>
<dbReference type="SUPFAM" id="SSF51905">
    <property type="entry name" value="FAD/NAD(P)-binding domain"/>
    <property type="match status" value="1"/>
</dbReference>
<keyword evidence="10" id="KW-0547">Nucleotide-binding</keyword>
<evidence type="ECO:0000256" key="10">
    <source>
        <dbReference type="PIRSR" id="PIRSR000350-3"/>
    </source>
</evidence>
<feature type="binding site" evidence="10">
    <location>
        <position position="61"/>
    </location>
    <ligand>
        <name>FAD</name>
        <dbReference type="ChEBI" id="CHEBI:57692"/>
    </ligand>
</feature>
<dbReference type="GO" id="GO:0006749">
    <property type="term" value="P:glutathione metabolic process"/>
    <property type="evidence" value="ECO:0007669"/>
    <property type="project" value="TreeGrafter"/>
</dbReference>
<dbReference type="PIRSF" id="PIRSF000350">
    <property type="entry name" value="Mercury_reductase_MerA"/>
    <property type="match status" value="1"/>
</dbReference>
<dbReference type="GO" id="GO:0005829">
    <property type="term" value="C:cytosol"/>
    <property type="evidence" value="ECO:0007669"/>
    <property type="project" value="TreeGrafter"/>
</dbReference>
<dbReference type="GO" id="GO:0004362">
    <property type="term" value="F:glutathione-disulfide reductase (NADPH) activity"/>
    <property type="evidence" value="ECO:0007669"/>
    <property type="project" value="TreeGrafter"/>
</dbReference>
<feature type="domain" description="FAD/NAD(P)-binding" evidence="13">
    <location>
        <begin position="6"/>
        <end position="332"/>
    </location>
</feature>
<evidence type="ECO:0000313" key="14">
    <source>
        <dbReference type="EMBL" id="KAK1443019.1"/>
    </source>
</evidence>
<feature type="domain" description="Pyridine nucleotide-disulphide oxidoreductase dimerisation" evidence="12">
    <location>
        <begin position="352"/>
        <end position="471"/>
    </location>
</feature>
<evidence type="ECO:0000256" key="1">
    <source>
        <dbReference type="ARBA" id="ARBA00007532"/>
    </source>
</evidence>
<dbReference type="EMBL" id="JAVEPI010000003">
    <property type="protein sequence ID" value="KAK1443019.1"/>
    <property type="molecule type" value="Genomic_DNA"/>
</dbReference>
<feature type="active site" description="Proton acceptor" evidence="9">
    <location>
        <position position="464"/>
    </location>
</feature>
<dbReference type="InterPro" id="IPR036188">
    <property type="entry name" value="FAD/NAD-bd_sf"/>
</dbReference>
<keyword evidence="10" id="KW-0520">NAD</keyword>
<name>A0AAD8LLH6_BABGI</name>
<keyword evidence="5" id="KW-0809">Transit peptide</keyword>
<protein>
    <submittedName>
        <fullName evidence="14">Thioredoxin/glutathione reductase</fullName>
    </submittedName>
</protein>
<dbReference type="InterPro" id="IPR004099">
    <property type="entry name" value="Pyr_nucl-diS_OxRdtase_dimer"/>
</dbReference>
<comment type="caution">
    <text evidence="14">The sequence shown here is derived from an EMBL/GenBank/DDBJ whole genome shotgun (WGS) entry which is preliminary data.</text>
</comment>
<dbReference type="SUPFAM" id="SSF55424">
    <property type="entry name" value="FAD/NAD-linked reductases, dimerisation (C-terminal) domain"/>
    <property type="match status" value="1"/>
</dbReference>
<dbReference type="PROSITE" id="PS00018">
    <property type="entry name" value="EF_HAND_1"/>
    <property type="match status" value="1"/>
</dbReference>
<feature type="binding site" evidence="10">
    <location>
        <begin position="189"/>
        <end position="196"/>
    </location>
    <ligand>
        <name>NAD(+)</name>
        <dbReference type="ChEBI" id="CHEBI:57540"/>
    </ligand>
</feature>
<dbReference type="InterPro" id="IPR023753">
    <property type="entry name" value="FAD/NAD-binding_dom"/>
</dbReference>
<dbReference type="GO" id="GO:0045454">
    <property type="term" value="P:cell redox homeostasis"/>
    <property type="evidence" value="ECO:0007669"/>
    <property type="project" value="InterPro"/>
</dbReference>
<evidence type="ECO:0000256" key="8">
    <source>
        <dbReference type="ARBA" id="ARBA00023284"/>
    </source>
</evidence>
<evidence type="ECO:0000256" key="5">
    <source>
        <dbReference type="ARBA" id="ARBA00022946"/>
    </source>
</evidence>
<evidence type="ECO:0000256" key="6">
    <source>
        <dbReference type="ARBA" id="ARBA00023002"/>
    </source>
</evidence>
<keyword evidence="7" id="KW-1015">Disulfide bond</keyword>
<feature type="binding site" evidence="10">
    <location>
        <position position="276"/>
    </location>
    <ligand>
        <name>NAD(+)</name>
        <dbReference type="ChEBI" id="CHEBI:57540"/>
    </ligand>
</feature>
<gene>
    <name evidence="14" type="ORF">BgAZ_305370</name>
</gene>
<keyword evidence="6" id="KW-0560">Oxidoreductase</keyword>
<dbReference type="InterPro" id="IPR046952">
    <property type="entry name" value="GSHR/TRXR-like"/>
</dbReference>
<evidence type="ECO:0000256" key="2">
    <source>
        <dbReference type="ARBA" id="ARBA00022630"/>
    </source>
</evidence>
<feature type="binding site" evidence="10">
    <location>
        <position position="316"/>
    </location>
    <ligand>
        <name>FAD</name>
        <dbReference type="ChEBI" id="CHEBI:57692"/>
    </ligand>
</feature>
<dbReference type="Pfam" id="PF07992">
    <property type="entry name" value="Pyr_redox_2"/>
    <property type="match status" value="1"/>
</dbReference>
<dbReference type="PRINTS" id="PR00368">
    <property type="entry name" value="FADPNR"/>
</dbReference>
<dbReference type="InterPro" id="IPR001100">
    <property type="entry name" value="Pyr_nuc-diS_OxRdtase"/>
</dbReference>
<keyword evidence="4" id="KW-0521">NADP</keyword>
<accession>A0AAD8LLH6</accession>
<dbReference type="InterPro" id="IPR018247">
    <property type="entry name" value="EF_Hand_1_Ca_BS"/>
</dbReference>
<dbReference type="GO" id="GO:0005739">
    <property type="term" value="C:mitochondrion"/>
    <property type="evidence" value="ECO:0007669"/>
    <property type="project" value="TreeGrafter"/>
</dbReference>
<dbReference type="InterPro" id="IPR006338">
    <property type="entry name" value="Thioredoxin/glutathione_Rdtase"/>
</dbReference>
<dbReference type="NCBIfam" id="TIGR01438">
    <property type="entry name" value="TGR"/>
    <property type="match status" value="1"/>
</dbReference>
<evidence type="ECO:0000256" key="11">
    <source>
        <dbReference type="PIRSR" id="PIRSR000350-4"/>
    </source>
</evidence>
<feature type="disulfide bond" description="Redox-active" evidence="11">
    <location>
        <begin position="52"/>
        <end position="57"/>
    </location>
</feature>
<reference evidence="14" key="1">
    <citation type="submission" date="2023-08" db="EMBL/GenBank/DDBJ databases">
        <title>Draft sequence of the Babesia gibsoni genome.</title>
        <authorList>
            <person name="Yamagishi J.Y."/>
            <person name="Xuan X.X."/>
        </authorList>
    </citation>
    <scope>NUCLEOTIDE SEQUENCE</scope>
    <source>
        <strain evidence="14">Azabu</strain>
    </source>
</reference>
<evidence type="ECO:0000256" key="4">
    <source>
        <dbReference type="ARBA" id="ARBA00022857"/>
    </source>
</evidence>